<dbReference type="Proteomes" id="UP000628840">
    <property type="component" value="Unassembled WGS sequence"/>
</dbReference>
<evidence type="ECO:0000313" key="3">
    <source>
        <dbReference type="Proteomes" id="UP000628840"/>
    </source>
</evidence>
<dbReference type="RefSeq" id="WP_188883597.1">
    <property type="nucleotide sequence ID" value="NZ_BMPF01000003.1"/>
</dbReference>
<accession>A0A830FDM5</accession>
<dbReference type="EMBL" id="BMPF01000003">
    <property type="protein sequence ID" value="GGL36342.1"/>
    <property type="molecule type" value="Genomic_DNA"/>
</dbReference>
<keyword evidence="3" id="KW-1185">Reference proteome</keyword>
<proteinExistence type="predicted"/>
<dbReference type="Gene3D" id="1.20.120.330">
    <property type="entry name" value="Nucleotidyltransferases domain 2"/>
    <property type="match status" value="1"/>
</dbReference>
<feature type="domain" description="DUF8154" evidence="1">
    <location>
        <begin position="6"/>
        <end position="163"/>
    </location>
</feature>
<dbReference type="Pfam" id="PF26481">
    <property type="entry name" value="DUF8154"/>
    <property type="match status" value="1"/>
</dbReference>
<sequence length="164" mass="18260">MPITFDDVEPELSDAEDAFRYGSQDAEAGLDVSDASFVQLRKACRSLSGADVLLEDGYYTLTIEAAFTSIEKSLLFWLIDESHQDPANPPQSHTTAINRSADVGLISEEVAERLDDLWKENRAQTYYQDGIATRERARAMLALADRVHSHVVNLAGIRHECICD</sequence>
<gene>
    <name evidence="2" type="ORF">GCM10009037_19890</name>
</gene>
<organism evidence="2 3">
    <name type="scientific">Halarchaeum grantii</name>
    <dbReference type="NCBI Taxonomy" id="1193105"/>
    <lineage>
        <taxon>Archaea</taxon>
        <taxon>Methanobacteriati</taxon>
        <taxon>Methanobacteriota</taxon>
        <taxon>Stenosarchaea group</taxon>
        <taxon>Halobacteria</taxon>
        <taxon>Halobacteriales</taxon>
        <taxon>Halobacteriaceae</taxon>
    </lineage>
</organism>
<name>A0A830FDM5_9EURY</name>
<dbReference type="InterPro" id="IPR058467">
    <property type="entry name" value="DUF8154"/>
</dbReference>
<evidence type="ECO:0000259" key="1">
    <source>
        <dbReference type="Pfam" id="PF26481"/>
    </source>
</evidence>
<comment type="caution">
    <text evidence="2">The sequence shown here is derived from an EMBL/GenBank/DDBJ whole genome shotgun (WGS) entry which is preliminary data.</text>
</comment>
<dbReference type="AlphaFoldDB" id="A0A830FDM5"/>
<protein>
    <recommendedName>
        <fullName evidence="1">DUF8154 domain-containing protein</fullName>
    </recommendedName>
</protein>
<dbReference type="OrthoDB" id="237859at2157"/>
<evidence type="ECO:0000313" key="2">
    <source>
        <dbReference type="EMBL" id="GGL36342.1"/>
    </source>
</evidence>
<reference evidence="2 3" key="1">
    <citation type="journal article" date="2019" name="Int. J. Syst. Evol. Microbiol.">
        <title>The Global Catalogue of Microorganisms (GCM) 10K type strain sequencing project: providing services to taxonomists for standard genome sequencing and annotation.</title>
        <authorList>
            <consortium name="The Broad Institute Genomics Platform"/>
            <consortium name="The Broad Institute Genome Sequencing Center for Infectious Disease"/>
            <person name="Wu L."/>
            <person name="Ma J."/>
        </authorList>
    </citation>
    <scope>NUCLEOTIDE SEQUENCE [LARGE SCALE GENOMIC DNA]</scope>
    <source>
        <strain evidence="2 3">JCM 19585</strain>
    </source>
</reference>